<feature type="compositionally biased region" description="Acidic residues" evidence="1">
    <location>
        <begin position="1"/>
        <end position="16"/>
    </location>
</feature>
<feature type="region of interest" description="Disordered" evidence="1">
    <location>
        <begin position="98"/>
        <end position="181"/>
    </location>
</feature>
<evidence type="ECO:0000313" key="3">
    <source>
        <dbReference type="Proteomes" id="UP001152747"/>
    </source>
</evidence>
<feature type="compositionally biased region" description="Low complexity" evidence="1">
    <location>
        <begin position="152"/>
        <end position="167"/>
    </location>
</feature>
<comment type="caution">
    <text evidence="2">The sequence shown here is derived from an EMBL/GenBank/DDBJ whole genome shotgun (WGS) entry which is preliminary data.</text>
</comment>
<gene>
    <name evidence="2" type="ORF">CAMP_LOCUS370</name>
</gene>
<reference evidence="2" key="1">
    <citation type="submission" date="2022-11" db="EMBL/GenBank/DDBJ databases">
        <authorList>
            <person name="Kikuchi T."/>
        </authorList>
    </citation>
    <scope>NUCLEOTIDE SEQUENCE</scope>
    <source>
        <strain evidence="2">PS1010</strain>
    </source>
</reference>
<sequence>MHYSESDDDDSDEDNDVIPTNSHVQPAPSTISPARPRNEEMAKDVRNGEVEMQPTTENMAEQSTNQEQIDPVLNTANPEVVQQNVNVGFVPTDLLGISEPPRVRTAHPPKPPTANVPKALTSNSPKPPTGNVPKSPTPTFPNNSTSPPPSTPNSTPGRSTSNSSRSSTPPPSPPPAYRAPIHSTPAISIKSNNDGTHTLSVSNNLFENYARITVEGNGKTAVGKLRTNIVEVVADQTVGILAHQTMSVAQMERAIKLKVQREIESKHVRYKGANVPAAAYNILVAQDALNAYTDSDDDDDDVPAAPRPNLLPAPRPSLQRKRGAAVLQSPNIVATSPPPKRRKVQPNNSSRPARPTAPTSNRNAARPIRAITPPRISTPPLRLAQRLAARRNATSTVAAQTIKTPAKRQAFLKEDDKSTKKFTGFSFGKGNEEKQSEINDKETSW</sequence>
<accession>A0A9P1I4Z9</accession>
<protein>
    <submittedName>
        <fullName evidence="2">Uncharacterized protein</fullName>
    </submittedName>
</protein>
<feature type="compositionally biased region" description="Pro residues" evidence="1">
    <location>
        <begin position="125"/>
        <end position="139"/>
    </location>
</feature>
<feature type="compositionally biased region" description="Pro residues" evidence="1">
    <location>
        <begin position="168"/>
        <end position="177"/>
    </location>
</feature>
<evidence type="ECO:0000256" key="1">
    <source>
        <dbReference type="SAM" id="MobiDB-lite"/>
    </source>
</evidence>
<organism evidence="2 3">
    <name type="scientific">Caenorhabditis angaria</name>
    <dbReference type="NCBI Taxonomy" id="860376"/>
    <lineage>
        <taxon>Eukaryota</taxon>
        <taxon>Metazoa</taxon>
        <taxon>Ecdysozoa</taxon>
        <taxon>Nematoda</taxon>
        <taxon>Chromadorea</taxon>
        <taxon>Rhabditida</taxon>
        <taxon>Rhabditina</taxon>
        <taxon>Rhabditomorpha</taxon>
        <taxon>Rhabditoidea</taxon>
        <taxon>Rhabditidae</taxon>
        <taxon>Peloderinae</taxon>
        <taxon>Caenorhabditis</taxon>
    </lineage>
</organism>
<keyword evidence="3" id="KW-1185">Reference proteome</keyword>
<feature type="compositionally biased region" description="Polar residues" evidence="1">
    <location>
        <begin position="53"/>
        <end position="68"/>
    </location>
</feature>
<dbReference type="Proteomes" id="UP001152747">
    <property type="component" value="Unassembled WGS sequence"/>
</dbReference>
<proteinExistence type="predicted"/>
<name>A0A9P1I4Z9_9PELO</name>
<feature type="compositionally biased region" description="Pro residues" evidence="1">
    <location>
        <begin position="305"/>
        <end position="315"/>
    </location>
</feature>
<feature type="compositionally biased region" description="Basic and acidic residues" evidence="1">
    <location>
        <begin position="36"/>
        <end position="49"/>
    </location>
</feature>
<feature type="region of interest" description="Disordered" evidence="1">
    <location>
        <begin position="292"/>
        <end position="376"/>
    </location>
</feature>
<dbReference type="EMBL" id="CANHGI010000001">
    <property type="protein sequence ID" value="CAI5437733.1"/>
    <property type="molecule type" value="Genomic_DNA"/>
</dbReference>
<feature type="compositionally biased region" description="Polar residues" evidence="1">
    <location>
        <begin position="18"/>
        <end position="32"/>
    </location>
</feature>
<feature type="region of interest" description="Disordered" evidence="1">
    <location>
        <begin position="420"/>
        <end position="445"/>
    </location>
</feature>
<feature type="compositionally biased region" description="Polar residues" evidence="1">
    <location>
        <begin position="345"/>
        <end position="363"/>
    </location>
</feature>
<evidence type="ECO:0000313" key="2">
    <source>
        <dbReference type="EMBL" id="CAI5437733.1"/>
    </source>
</evidence>
<dbReference type="AlphaFoldDB" id="A0A9P1I4Z9"/>
<feature type="compositionally biased region" description="Basic and acidic residues" evidence="1">
    <location>
        <begin position="430"/>
        <end position="445"/>
    </location>
</feature>
<feature type="region of interest" description="Disordered" evidence="1">
    <location>
        <begin position="1"/>
        <end position="68"/>
    </location>
</feature>